<feature type="compositionally biased region" description="Basic and acidic residues" evidence="3">
    <location>
        <begin position="35"/>
        <end position="51"/>
    </location>
</feature>
<evidence type="ECO:0000313" key="5">
    <source>
        <dbReference type="EMBL" id="VEU44150.1"/>
    </source>
</evidence>
<dbReference type="GO" id="GO:0008143">
    <property type="term" value="F:poly(A) binding"/>
    <property type="evidence" value="ECO:0007669"/>
    <property type="project" value="TreeGrafter"/>
</dbReference>
<dbReference type="Pfam" id="PF00076">
    <property type="entry name" value="RRM_1"/>
    <property type="match status" value="1"/>
</dbReference>
<name>A0A448ZQ37_9STRA</name>
<evidence type="ECO:0000259" key="4">
    <source>
        <dbReference type="PROSITE" id="PS50102"/>
    </source>
</evidence>
<dbReference type="InterPro" id="IPR035979">
    <property type="entry name" value="RBD_domain_sf"/>
</dbReference>
<feature type="compositionally biased region" description="Basic and acidic residues" evidence="3">
    <location>
        <begin position="344"/>
        <end position="353"/>
    </location>
</feature>
<dbReference type="SMART" id="SM00360">
    <property type="entry name" value="RRM"/>
    <property type="match status" value="1"/>
</dbReference>
<dbReference type="InterPro" id="IPR034228">
    <property type="entry name" value="Nop6_RRM"/>
</dbReference>
<dbReference type="SUPFAM" id="SSF54928">
    <property type="entry name" value="RNA-binding domain, RBD"/>
    <property type="match status" value="1"/>
</dbReference>
<dbReference type="PANTHER" id="PTHR23236">
    <property type="entry name" value="EUKARYOTIC TRANSLATION INITIATION FACTOR 4B/4H"/>
    <property type="match status" value="1"/>
</dbReference>
<keyword evidence="6" id="KW-1185">Reference proteome</keyword>
<dbReference type="CDD" id="cd12400">
    <property type="entry name" value="RRM_Nop6"/>
    <property type="match status" value="1"/>
</dbReference>
<dbReference type="InterPro" id="IPR000504">
    <property type="entry name" value="RRM_dom"/>
</dbReference>
<dbReference type="AlphaFoldDB" id="A0A448ZQ37"/>
<feature type="domain" description="RRM" evidence="4">
    <location>
        <begin position="135"/>
        <end position="222"/>
    </location>
</feature>
<evidence type="ECO:0000256" key="3">
    <source>
        <dbReference type="SAM" id="MobiDB-lite"/>
    </source>
</evidence>
<dbReference type="Proteomes" id="UP000291116">
    <property type="component" value="Unassembled WGS sequence"/>
</dbReference>
<evidence type="ECO:0000256" key="1">
    <source>
        <dbReference type="ARBA" id="ARBA00022884"/>
    </source>
</evidence>
<dbReference type="PANTHER" id="PTHR23236:SF92">
    <property type="entry name" value="POLYADENYLATE-BINDING PROTEIN 1"/>
    <property type="match status" value="1"/>
</dbReference>
<dbReference type="EMBL" id="CAACVS010000620">
    <property type="protein sequence ID" value="VEU44150.1"/>
    <property type="molecule type" value="Genomic_DNA"/>
</dbReference>
<reference evidence="5 6" key="1">
    <citation type="submission" date="2019-01" db="EMBL/GenBank/DDBJ databases">
        <authorList>
            <person name="Ferrante I. M."/>
        </authorList>
    </citation>
    <scope>NUCLEOTIDE SEQUENCE [LARGE SCALE GENOMIC DNA]</scope>
    <source>
        <strain evidence="5 6">B856</strain>
    </source>
</reference>
<feature type="region of interest" description="Disordered" evidence="3">
    <location>
        <begin position="17"/>
        <end position="56"/>
    </location>
</feature>
<dbReference type="OrthoDB" id="439808at2759"/>
<evidence type="ECO:0000256" key="2">
    <source>
        <dbReference type="PROSITE-ProRule" id="PRU00176"/>
    </source>
</evidence>
<feature type="compositionally biased region" description="Basic and acidic residues" evidence="3">
    <location>
        <begin position="372"/>
        <end position="381"/>
    </location>
</feature>
<proteinExistence type="predicted"/>
<dbReference type="PROSITE" id="PS50102">
    <property type="entry name" value="RRM"/>
    <property type="match status" value="1"/>
</dbReference>
<dbReference type="InterPro" id="IPR012677">
    <property type="entry name" value="Nucleotide-bd_a/b_plait_sf"/>
</dbReference>
<feature type="compositionally biased region" description="Basic residues" evidence="3">
    <location>
        <begin position="327"/>
        <end position="336"/>
    </location>
</feature>
<protein>
    <recommendedName>
        <fullName evidence="4">RRM domain-containing protein</fullName>
    </recommendedName>
</protein>
<feature type="region of interest" description="Disordered" evidence="3">
    <location>
        <begin position="322"/>
        <end position="401"/>
    </location>
</feature>
<keyword evidence="1 2" id="KW-0694">RNA-binding</keyword>
<dbReference type="Gene3D" id="3.30.70.330">
    <property type="match status" value="1"/>
</dbReference>
<organism evidence="5 6">
    <name type="scientific">Pseudo-nitzschia multistriata</name>
    <dbReference type="NCBI Taxonomy" id="183589"/>
    <lineage>
        <taxon>Eukaryota</taxon>
        <taxon>Sar</taxon>
        <taxon>Stramenopiles</taxon>
        <taxon>Ochrophyta</taxon>
        <taxon>Bacillariophyta</taxon>
        <taxon>Bacillariophyceae</taxon>
        <taxon>Bacillariophycidae</taxon>
        <taxon>Bacillariales</taxon>
        <taxon>Bacillariaceae</taxon>
        <taxon>Pseudo-nitzschia</taxon>
    </lineage>
</organism>
<sequence>MGKKSVAQLRRLEKRAAERGEKYVPPIEIPPSDCVQDKSTSKETIGDKDKSTTGIKNSCRLAAAQKLLKILKNIENNDELKSKDRRSAKRKAEAICSEETGIPVEELLDWYEKNKSLHDNKKGEATVSGRRRDPLIAFVGQLSYETTRDDLMDHIQSHLGGEFPASQINKITKIRLLSDPQTKKSRGMAFVEVDDPEFLYALLKLHQTYLKGRRINIERSAGGKRNSQARKSKLEHYRKEQGAYFAEVVENILAEYKQNGELREDELDEGVVSVCKRHSGPVVQAAVAEYIEKGGRDMNNPSAYLTFLVTKFAKEGIHDVEDTGKSKTLKPTRKRKEAPPTGDQDGRQKKEWKGASGFARLGVDMSMSVKNPSREGPRDVSKIFPSSQRGRGRGYMSNVRR</sequence>
<evidence type="ECO:0000313" key="6">
    <source>
        <dbReference type="Proteomes" id="UP000291116"/>
    </source>
</evidence>
<gene>
    <name evidence="5" type="ORF">PSNMU_V1.4_AUG-EV-PASAV3_0112260</name>
</gene>
<accession>A0A448ZQ37</accession>